<reference evidence="10 11" key="1">
    <citation type="journal article" date="2020" name="Microbiol. Resour. Announc.">
        <title>Draft Genome Sequence of a Cladosporium Species Isolated from the Mesophotic Ascidian Didemnum maculosum.</title>
        <authorList>
            <person name="Gioti A."/>
            <person name="Siaperas R."/>
            <person name="Nikolaivits E."/>
            <person name="Le Goff G."/>
            <person name="Ouazzani J."/>
            <person name="Kotoulas G."/>
            <person name="Topakas E."/>
        </authorList>
    </citation>
    <scope>NUCLEOTIDE SEQUENCE [LARGE SCALE GENOMIC DNA]</scope>
    <source>
        <strain evidence="10 11">TM138-S3</strain>
    </source>
</reference>
<evidence type="ECO:0000256" key="6">
    <source>
        <dbReference type="ARBA" id="ARBA00023136"/>
    </source>
</evidence>
<feature type="compositionally biased region" description="Basic and acidic residues" evidence="8">
    <location>
        <begin position="8"/>
        <end position="27"/>
    </location>
</feature>
<evidence type="ECO:0000256" key="7">
    <source>
        <dbReference type="RuleBase" id="RU003755"/>
    </source>
</evidence>
<accession>A0AB34KLY7</accession>
<dbReference type="Pfam" id="PF00854">
    <property type="entry name" value="PTR2"/>
    <property type="match status" value="1"/>
</dbReference>
<dbReference type="InterPro" id="IPR000109">
    <property type="entry name" value="POT_fam"/>
</dbReference>
<feature type="transmembrane region" description="Helical" evidence="9">
    <location>
        <begin position="185"/>
        <end position="211"/>
    </location>
</feature>
<dbReference type="InterPro" id="IPR018456">
    <property type="entry name" value="PTR2_symporter_CS"/>
</dbReference>
<feature type="transmembrane region" description="Helical" evidence="9">
    <location>
        <begin position="422"/>
        <end position="442"/>
    </location>
</feature>
<dbReference type="InterPro" id="IPR036259">
    <property type="entry name" value="MFS_trans_sf"/>
</dbReference>
<dbReference type="Gene3D" id="1.20.1250.20">
    <property type="entry name" value="MFS general substrate transporter like domains"/>
    <property type="match status" value="1"/>
</dbReference>
<keyword evidence="4 7" id="KW-0812">Transmembrane</keyword>
<feature type="compositionally biased region" description="Acidic residues" evidence="8">
    <location>
        <begin position="49"/>
        <end position="59"/>
    </location>
</feature>
<comment type="caution">
    <text evidence="10">The sequence shown here is derived from an EMBL/GenBank/DDBJ whole genome shotgun (WGS) entry which is preliminary data.</text>
</comment>
<feature type="transmembrane region" description="Helical" evidence="9">
    <location>
        <begin position="482"/>
        <end position="503"/>
    </location>
</feature>
<organism evidence="10 11">
    <name type="scientific">Cladosporium halotolerans</name>
    <dbReference type="NCBI Taxonomy" id="1052096"/>
    <lineage>
        <taxon>Eukaryota</taxon>
        <taxon>Fungi</taxon>
        <taxon>Dikarya</taxon>
        <taxon>Ascomycota</taxon>
        <taxon>Pezizomycotina</taxon>
        <taxon>Dothideomycetes</taxon>
        <taxon>Dothideomycetidae</taxon>
        <taxon>Cladosporiales</taxon>
        <taxon>Cladosporiaceae</taxon>
        <taxon>Cladosporium</taxon>
    </lineage>
</organism>
<evidence type="ECO:0000256" key="4">
    <source>
        <dbReference type="ARBA" id="ARBA00022692"/>
    </source>
</evidence>
<dbReference type="Proteomes" id="UP000803884">
    <property type="component" value="Unassembled WGS sequence"/>
</dbReference>
<feature type="transmembrane region" description="Helical" evidence="9">
    <location>
        <begin position="244"/>
        <end position="262"/>
    </location>
</feature>
<dbReference type="GeneID" id="96007849"/>
<feature type="transmembrane region" description="Helical" evidence="9">
    <location>
        <begin position="352"/>
        <end position="369"/>
    </location>
</feature>
<dbReference type="SUPFAM" id="SSF103473">
    <property type="entry name" value="MFS general substrate transporter"/>
    <property type="match status" value="1"/>
</dbReference>
<name>A0AB34KLY7_9PEZI</name>
<evidence type="ECO:0000256" key="2">
    <source>
        <dbReference type="ARBA" id="ARBA00005982"/>
    </source>
</evidence>
<dbReference type="FunFam" id="1.20.1250.20:FF:000085">
    <property type="entry name" value="MFS peptide transporter Ptr2"/>
    <property type="match status" value="1"/>
</dbReference>
<gene>
    <name evidence="10" type="ORF">WHR41_06406</name>
</gene>
<proteinExistence type="inferred from homology"/>
<comment type="subcellular location">
    <subcellularLocation>
        <location evidence="1 7">Membrane</location>
        <topology evidence="1 7">Multi-pass membrane protein</topology>
    </subcellularLocation>
</comment>
<keyword evidence="6 9" id="KW-0472">Membrane</keyword>
<dbReference type="GO" id="GO:0071916">
    <property type="term" value="F:dipeptide transmembrane transporter activity"/>
    <property type="evidence" value="ECO:0007669"/>
    <property type="project" value="UniProtKB-ARBA"/>
</dbReference>
<comment type="similarity">
    <text evidence="2 7">Belongs to the major facilitator superfamily. Proton-dependent oligopeptide transporter (POT/PTR) (TC 2.A.17) family.</text>
</comment>
<keyword evidence="3 7" id="KW-0813">Transport</keyword>
<dbReference type="RefSeq" id="XP_069228183.1">
    <property type="nucleotide sequence ID" value="XM_069375011.1"/>
</dbReference>
<feature type="region of interest" description="Disordered" evidence="8">
    <location>
        <begin position="1"/>
        <end position="67"/>
    </location>
</feature>
<dbReference type="GO" id="GO:0005886">
    <property type="term" value="C:plasma membrane"/>
    <property type="evidence" value="ECO:0007669"/>
    <property type="project" value="UniProtKB-ARBA"/>
</dbReference>
<evidence type="ECO:0000313" key="11">
    <source>
        <dbReference type="Proteomes" id="UP000803884"/>
    </source>
</evidence>
<evidence type="ECO:0000256" key="5">
    <source>
        <dbReference type="ARBA" id="ARBA00022989"/>
    </source>
</evidence>
<keyword evidence="11" id="KW-1185">Reference proteome</keyword>
<sequence>MAQNHQDAAAELHEEFAERVPNKERDLAGGYIGRSDLDEKEAAATPTDVELDPTAEGEEPNEHEKRTLRRVGENLPASAYLIAVVELTERFTYYGSQGLFQNYINNRPNGADGAPGLGLGHQGATGLNLFFQWFCYVTPILGAVIADQYLGKYKTILLFAGCYWVGLIILWVSALPFSVESGHALGGYVTAIIVIGLGTGGIKSNIAPLIADQYQRRKMAIKVQKGGERTIIDPAITYQRIYMVFYWCINLGSLSLIATPFMEKAKGFWTAFLMCFCMFNVGIGVLILRRNSYVVRPPQGSIITDAFKAIGIMIKKRNTNAPKPSWRATNGITKPVPWSDHFVDELQRALKACKVFVFYPIFWVCYGQFSSNFVSQAGQMQGHGMPNDFMQNFDPISILIFTPLLDRILYPILRRAGIELRPIARITIGFSFAALCMAYAAIVQHLVYSAGPCYSAPGACPAGMDGETPLPNHVHIAVQTPAYVFIGLAEIFISVTGLEYAYTKAPPSMKSFVQSMYLLTNAFGSALSEALLPVLVDPKILWMYAGIGVFTAGTAVVFWLLFHHYDALEEKMYDLDRDLPTLSKGGQGVVEEKKIEE</sequence>
<dbReference type="PROSITE" id="PS01023">
    <property type="entry name" value="PTR2_2"/>
    <property type="match status" value="1"/>
</dbReference>
<evidence type="ECO:0000313" key="10">
    <source>
        <dbReference type="EMBL" id="KAL1585077.1"/>
    </source>
</evidence>
<evidence type="ECO:0000256" key="3">
    <source>
        <dbReference type="ARBA" id="ARBA00022448"/>
    </source>
</evidence>
<dbReference type="EMBL" id="JAAQHG020000021">
    <property type="protein sequence ID" value="KAL1585077.1"/>
    <property type="molecule type" value="Genomic_DNA"/>
</dbReference>
<evidence type="ECO:0000256" key="9">
    <source>
        <dbReference type="SAM" id="Phobius"/>
    </source>
</evidence>
<dbReference type="AlphaFoldDB" id="A0AB34KLY7"/>
<feature type="transmembrane region" description="Helical" evidence="9">
    <location>
        <begin position="515"/>
        <end position="535"/>
    </location>
</feature>
<feature type="transmembrane region" description="Helical" evidence="9">
    <location>
        <begin position="389"/>
        <end position="410"/>
    </location>
</feature>
<dbReference type="PANTHER" id="PTHR11654">
    <property type="entry name" value="OLIGOPEPTIDE TRANSPORTER-RELATED"/>
    <property type="match status" value="1"/>
</dbReference>
<protein>
    <submittedName>
        <fullName evidence="10">Uncharacterized protein</fullName>
    </submittedName>
</protein>
<evidence type="ECO:0000256" key="8">
    <source>
        <dbReference type="SAM" id="MobiDB-lite"/>
    </source>
</evidence>
<feature type="transmembrane region" description="Helical" evidence="9">
    <location>
        <begin position="268"/>
        <end position="288"/>
    </location>
</feature>
<evidence type="ECO:0000256" key="1">
    <source>
        <dbReference type="ARBA" id="ARBA00004141"/>
    </source>
</evidence>
<feature type="transmembrane region" description="Helical" evidence="9">
    <location>
        <begin position="541"/>
        <end position="562"/>
    </location>
</feature>
<keyword evidence="5 9" id="KW-1133">Transmembrane helix</keyword>
<feature type="transmembrane region" description="Helical" evidence="9">
    <location>
        <begin position="157"/>
        <end position="179"/>
    </location>
</feature>